<keyword evidence="2" id="KW-1185">Reference proteome</keyword>
<organism evidence="1 2">
    <name type="scientific">Acinetobacter baylyi</name>
    <dbReference type="NCBI Taxonomy" id="202950"/>
    <lineage>
        <taxon>Bacteria</taxon>
        <taxon>Pseudomonadati</taxon>
        <taxon>Pseudomonadota</taxon>
        <taxon>Gammaproteobacteria</taxon>
        <taxon>Moraxellales</taxon>
        <taxon>Moraxellaceae</taxon>
        <taxon>Acinetobacter</taxon>
    </lineage>
</organism>
<accession>A0ABU0UZ06</accession>
<sequence length="334" mass="37810">MKSIILIDLEKNPIQANSLRLYIENEQLIYLFHPENKLECALDELTELSSWISSGQVIILDVPKIKDRASAYALIAGQLLALIEPEANIEIISKNTAVQQLLEILQASGKVVEQVLPQINQKALCHLPSMQSFNEQPMLREIKKYCDAVGKTMKGIPLTVEGLKNSIANILQLSPAQVPQIMAMLINLKIIKRDQTQIKFRKKILKQWVNLELIEQEIAIQPAQVQSVTQQPAIAGLPHVVVGDVDSIMQFLKEQHGPSDGPFPPSLDELQWQALQKLDELKLGRPKDIFSLRDMLQDWFPQANIQNLLKALMDKGYIQVNGDQLHYSHQMFIH</sequence>
<name>A0ABU0UZ06_ACIBI</name>
<proteinExistence type="predicted"/>
<protein>
    <submittedName>
        <fullName evidence="1">Riboflavin synthase alpha subunit</fullName>
    </submittedName>
</protein>
<evidence type="ECO:0000313" key="1">
    <source>
        <dbReference type="EMBL" id="MDQ1209666.1"/>
    </source>
</evidence>
<evidence type="ECO:0000313" key="2">
    <source>
        <dbReference type="Proteomes" id="UP001233360"/>
    </source>
</evidence>
<dbReference type="Proteomes" id="UP001233360">
    <property type="component" value="Unassembled WGS sequence"/>
</dbReference>
<dbReference type="EMBL" id="JAUTBK010000002">
    <property type="protein sequence ID" value="MDQ1209666.1"/>
    <property type="molecule type" value="Genomic_DNA"/>
</dbReference>
<comment type="caution">
    <text evidence="1">The sequence shown here is derived from an EMBL/GenBank/DDBJ whole genome shotgun (WGS) entry which is preliminary data.</text>
</comment>
<reference evidence="1 2" key="1">
    <citation type="submission" date="2023-07" db="EMBL/GenBank/DDBJ databases">
        <title>Functional and genomic diversity of the sorghum phyllosphere microbiome.</title>
        <authorList>
            <person name="Shade A."/>
        </authorList>
    </citation>
    <scope>NUCLEOTIDE SEQUENCE [LARGE SCALE GENOMIC DNA]</scope>
    <source>
        <strain evidence="1 2">SORGH_AS_0887</strain>
    </source>
</reference>
<gene>
    <name evidence="1" type="ORF">QE380_002589</name>
</gene>
<dbReference type="RefSeq" id="WP_307004159.1">
    <property type="nucleotide sequence ID" value="NZ_JAUTBK010000002.1"/>
</dbReference>